<comment type="caution">
    <text evidence="2">The sequence shown here is derived from an EMBL/GenBank/DDBJ whole genome shotgun (WGS) entry which is preliminary data.</text>
</comment>
<gene>
    <name evidence="2" type="ORF">VTL71DRAFT_9049</name>
</gene>
<proteinExistence type="predicted"/>
<accession>A0ABR4BTM4</accession>
<name>A0ABR4BTM4_9HELO</name>
<evidence type="ECO:0000313" key="2">
    <source>
        <dbReference type="EMBL" id="KAL2060997.1"/>
    </source>
</evidence>
<reference evidence="2 3" key="1">
    <citation type="journal article" date="2024" name="Commun. Biol.">
        <title>Comparative genomic analysis of thermophilic fungi reveals convergent evolutionary adaptations and gene losses.</title>
        <authorList>
            <person name="Steindorff A.S."/>
            <person name="Aguilar-Pontes M.V."/>
            <person name="Robinson A.J."/>
            <person name="Andreopoulos B."/>
            <person name="LaButti K."/>
            <person name="Kuo A."/>
            <person name="Mondo S."/>
            <person name="Riley R."/>
            <person name="Otillar R."/>
            <person name="Haridas S."/>
            <person name="Lipzen A."/>
            <person name="Grimwood J."/>
            <person name="Schmutz J."/>
            <person name="Clum A."/>
            <person name="Reid I.D."/>
            <person name="Moisan M.C."/>
            <person name="Butler G."/>
            <person name="Nguyen T.T.M."/>
            <person name="Dewar K."/>
            <person name="Conant G."/>
            <person name="Drula E."/>
            <person name="Henrissat B."/>
            <person name="Hansel C."/>
            <person name="Singer S."/>
            <person name="Hutchinson M.I."/>
            <person name="de Vries R.P."/>
            <person name="Natvig D.O."/>
            <person name="Powell A.J."/>
            <person name="Tsang A."/>
            <person name="Grigoriev I.V."/>
        </authorList>
    </citation>
    <scope>NUCLEOTIDE SEQUENCE [LARGE SCALE GENOMIC DNA]</scope>
    <source>
        <strain evidence="2 3">CBS 494.80</strain>
    </source>
</reference>
<keyword evidence="3" id="KW-1185">Reference proteome</keyword>
<organism evidence="2 3">
    <name type="scientific">Oculimacula yallundae</name>
    <dbReference type="NCBI Taxonomy" id="86028"/>
    <lineage>
        <taxon>Eukaryota</taxon>
        <taxon>Fungi</taxon>
        <taxon>Dikarya</taxon>
        <taxon>Ascomycota</taxon>
        <taxon>Pezizomycotina</taxon>
        <taxon>Leotiomycetes</taxon>
        <taxon>Helotiales</taxon>
        <taxon>Ploettnerulaceae</taxon>
        <taxon>Oculimacula</taxon>
    </lineage>
</organism>
<protein>
    <submittedName>
        <fullName evidence="2">Uncharacterized protein</fullName>
    </submittedName>
</protein>
<sequence>MVVLGLAICNQPLAGLSSSKCPIASRSWKPVTTRLSTEERPLSTRAKPSSQAKTHDREFFKTAPFRHDT</sequence>
<evidence type="ECO:0000256" key="1">
    <source>
        <dbReference type="SAM" id="MobiDB-lite"/>
    </source>
</evidence>
<dbReference type="Proteomes" id="UP001595075">
    <property type="component" value="Unassembled WGS sequence"/>
</dbReference>
<evidence type="ECO:0000313" key="3">
    <source>
        <dbReference type="Proteomes" id="UP001595075"/>
    </source>
</evidence>
<dbReference type="EMBL" id="JAZHXI010000020">
    <property type="protein sequence ID" value="KAL2060997.1"/>
    <property type="molecule type" value="Genomic_DNA"/>
</dbReference>
<feature type="region of interest" description="Disordered" evidence="1">
    <location>
        <begin position="32"/>
        <end position="69"/>
    </location>
</feature>
<feature type="compositionally biased region" description="Basic and acidic residues" evidence="1">
    <location>
        <begin position="53"/>
        <end position="69"/>
    </location>
</feature>